<sequence length="116" mass="12623">MQIIRRGPGEASLAQEGRDLLDLVAVNATEAEFDQIIDRLAGLLAPCGAAPRVVLRYREGLLEAVQAEAPVALTVIEEDPHDVPPLRLVRRMVEADPAALAVTLEQAERRLARRPA</sequence>
<organism evidence="1 2">
    <name type="scientific">Teichococcus coralli</name>
    <dbReference type="NCBI Taxonomy" id="2545983"/>
    <lineage>
        <taxon>Bacteria</taxon>
        <taxon>Pseudomonadati</taxon>
        <taxon>Pseudomonadota</taxon>
        <taxon>Alphaproteobacteria</taxon>
        <taxon>Acetobacterales</taxon>
        <taxon>Roseomonadaceae</taxon>
        <taxon>Roseomonas</taxon>
    </lineage>
</organism>
<dbReference type="EMBL" id="SNVJ01000023">
    <property type="protein sequence ID" value="MXP65548.1"/>
    <property type="molecule type" value="Genomic_DNA"/>
</dbReference>
<keyword evidence="2" id="KW-1185">Reference proteome</keyword>
<evidence type="ECO:0000313" key="2">
    <source>
        <dbReference type="Proteomes" id="UP000460715"/>
    </source>
</evidence>
<comment type="caution">
    <text evidence="1">The sequence shown here is derived from an EMBL/GenBank/DDBJ whole genome shotgun (WGS) entry which is preliminary data.</text>
</comment>
<proteinExistence type="predicted"/>
<dbReference type="AlphaFoldDB" id="A0A845BFC2"/>
<name>A0A845BFC2_9PROT</name>
<protein>
    <submittedName>
        <fullName evidence="1">Uncharacterized protein</fullName>
    </submittedName>
</protein>
<gene>
    <name evidence="1" type="ORF">E0493_19555</name>
</gene>
<reference evidence="1 2" key="1">
    <citation type="submission" date="2019-03" db="EMBL/GenBank/DDBJ databases">
        <title>Roseomonas sp. a novel Roseomonas species isolated from Sea whip Gorgonian.</title>
        <authorList>
            <person name="Li F."/>
            <person name="Pan X."/>
            <person name="Huang S."/>
            <person name="Li Z."/>
            <person name="Meng B."/>
        </authorList>
    </citation>
    <scope>NUCLEOTIDE SEQUENCE [LARGE SCALE GENOMIC DNA]</scope>
    <source>
        <strain evidence="1 2">M0104</strain>
    </source>
</reference>
<dbReference type="RefSeq" id="WP_160938957.1">
    <property type="nucleotide sequence ID" value="NZ_SNVJ01000023.1"/>
</dbReference>
<evidence type="ECO:0000313" key="1">
    <source>
        <dbReference type="EMBL" id="MXP65548.1"/>
    </source>
</evidence>
<dbReference type="OrthoDB" id="7276034at2"/>
<dbReference type="Proteomes" id="UP000460715">
    <property type="component" value="Unassembled WGS sequence"/>
</dbReference>
<accession>A0A845BFC2</accession>